<evidence type="ECO:0000313" key="1">
    <source>
        <dbReference type="EMBL" id="DAE04483.1"/>
    </source>
</evidence>
<name>A0A8S5PDF2_9CAUD</name>
<organism evidence="1">
    <name type="scientific">Siphoviridae sp. ctKeG8</name>
    <dbReference type="NCBI Taxonomy" id="2825443"/>
    <lineage>
        <taxon>Viruses</taxon>
        <taxon>Duplodnaviria</taxon>
        <taxon>Heunggongvirae</taxon>
        <taxon>Uroviricota</taxon>
        <taxon>Caudoviricetes</taxon>
    </lineage>
</organism>
<reference evidence="1" key="1">
    <citation type="journal article" date="2021" name="Proc. Natl. Acad. Sci. U.S.A.">
        <title>A Catalog of Tens of Thousands of Viruses from Human Metagenomes Reveals Hidden Associations with Chronic Diseases.</title>
        <authorList>
            <person name="Tisza M.J."/>
            <person name="Buck C.B."/>
        </authorList>
    </citation>
    <scope>NUCLEOTIDE SEQUENCE</scope>
    <source>
        <strain evidence="1">CtKeG8</strain>
    </source>
</reference>
<proteinExistence type="predicted"/>
<sequence>MACRGDVDTEDLERIVSIARSGENILCGYFKDFDGCLSVEQKEKVTAAVDFFEMLADHLETLTAAVEAMNYREEMHECGEDY</sequence>
<accession>A0A8S5PDF2</accession>
<protein>
    <submittedName>
        <fullName evidence="1">Uncharacterized protein</fullName>
    </submittedName>
</protein>
<dbReference type="EMBL" id="BK015388">
    <property type="protein sequence ID" value="DAE04483.1"/>
    <property type="molecule type" value="Genomic_DNA"/>
</dbReference>